<feature type="region of interest" description="Disordered" evidence="1">
    <location>
        <begin position="234"/>
        <end position="257"/>
    </location>
</feature>
<feature type="region of interest" description="Disordered" evidence="1">
    <location>
        <begin position="324"/>
        <end position="358"/>
    </location>
</feature>
<gene>
    <name evidence="2" type="ORF">BT96DRAFT_968929</name>
</gene>
<organism evidence="2 3">
    <name type="scientific">Gymnopus androsaceus JB14</name>
    <dbReference type="NCBI Taxonomy" id="1447944"/>
    <lineage>
        <taxon>Eukaryota</taxon>
        <taxon>Fungi</taxon>
        <taxon>Dikarya</taxon>
        <taxon>Basidiomycota</taxon>
        <taxon>Agaricomycotina</taxon>
        <taxon>Agaricomycetes</taxon>
        <taxon>Agaricomycetidae</taxon>
        <taxon>Agaricales</taxon>
        <taxon>Marasmiineae</taxon>
        <taxon>Omphalotaceae</taxon>
        <taxon>Gymnopus</taxon>
    </lineage>
</organism>
<evidence type="ECO:0000313" key="3">
    <source>
        <dbReference type="Proteomes" id="UP000799118"/>
    </source>
</evidence>
<dbReference type="EMBL" id="ML769383">
    <property type="protein sequence ID" value="KAE9411507.1"/>
    <property type="molecule type" value="Genomic_DNA"/>
</dbReference>
<feature type="region of interest" description="Disordered" evidence="1">
    <location>
        <begin position="405"/>
        <end position="459"/>
    </location>
</feature>
<feature type="region of interest" description="Disordered" evidence="1">
    <location>
        <begin position="178"/>
        <end position="219"/>
    </location>
</feature>
<evidence type="ECO:0000313" key="2">
    <source>
        <dbReference type="EMBL" id="KAE9411507.1"/>
    </source>
</evidence>
<feature type="region of interest" description="Disordered" evidence="1">
    <location>
        <begin position="262"/>
        <end position="281"/>
    </location>
</feature>
<feature type="compositionally biased region" description="Basic and acidic residues" evidence="1">
    <location>
        <begin position="405"/>
        <end position="454"/>
    </location>
</feature>
<dbReference type="OrthoDB" id="8062037at2759"/>
<protein>
    <submittedName>
        <fullName evidence="2">Uncharacterized protein</fullName>
    </submittedName>
</protein>
<feature type="region of interest" description="Disordered" evidence="1">
    <location>
        <begin position="95"/>
        <end position="137"/>
    </location>
</feature>
<reference evidence="2" key="1">
    <citation type="journal article" date="2019" name="Environ. Microbiol.">
        <title>Fungal ecological strategies reflected in gene transcription - a case study of two litter decomposers.</title>
        <authorList>
            <person name="Barbi F."/>
            <person name="Kohler A."/>
            <person name="Barry K."/>
            <person name="Baskaran P."/>
            <person name="Daum C."/>
            <person name="Fauchery L."/>
            <person name="Ihrmark K."/>
            <person name="Kuo A."/>
            <person name="LaButti K."/>
            <person name="Lipzen A."/>
            <person name="Morin E."/>
            <person name="Grigoriev I.V."/>
            <person name="Henrissat B."/>
            <person name="Lindahl B."/>
            <person name="Martin F."/>
        </authorList>
    </citation>
    <scope>NUCLEOTIDE SEQUENCE</scope>
    <source>
        <strain evidence="2">JB14</strain>
    </source>
</reference>
<sequence length="630" mass="73063">MAFPSAAPDARKLSLNDDLHNPRRVVIEASPNGESFWRFVPKAHRDDGVNDEGDWPRVIDICGTLYECSQDQWDIYKLDPFYECRVCAPPALTTITRVTPKPPESPPKQGKRGRAGIPPLNPRKKINTGNVDSDDDEVEEVEDMVIDQSMPPPRARSTSVRLRKKREDILRGRQAEKREFIASAEPSPERYRSESVPSENVGKRKATLHADPLRSPDTEYAPHVENEFLRTTFTYEQTHQGKRTRKASPGAARRELDIKRAQRERRRQERQQAKVDGHKQQWHERFMQEVYAEVPDLKPPSNGLCFAIIYTLSMMLTGLSDAPSQHNGNGNADYGDDDDDSEEESFTGGPSTDTSFDEDAMRSAAIAESRRKLAELEADRPLWEAEARKRALRQKAEEEAERLKAEERKWAESRQADEKRQAEARRKAQEAREKQEEEQRQREEAAKRQRERQQRQQRWAYGPWTTQRALERYKALSEAFDTTKFNNIEPVSFDIVPWPVLASPARLSVEDIDWNAVEKFFDAVRPHMRTQDFKVFVEKSHRRFHPDRWRSRGLLKTVADEAEKGCLEVGTYASMERYYWSLIIMDKSDKILPSMQELLDEIRSAKKWISRSRSLPMDFYLDFGEELSPE</sequence>
<keyword evidence="3" id="KW-1185">Reference proteome</keyword>
<evidence type="ECO:0000256" key="1">
    <source>
        <dbReference type="SAM" id="MobiDB-lite"/>
    </source>
</evidence>
<dbReference type="Proteomes" id="UP000799118">
    <property type="component" value="Unassembled WGS sequence"/>
</dbReference>
<feature type="compositionally biased region" description="Acidic residues" evidence="1">
    <location>
        <begin position="334"/>
        <end position="345"/>
    </location>
</feature>
<accession>A0A6A4IUB1</accession>
<name>A0A6A4IUB1_9AGAR</name>
<proteinExistence type="predicted"/>
<dbReference type="AlphaFoldDB" id="A0A6A4IUB1"/>